<gene>
    <name evidence="3" type="ORF">ACFOD4_02835</name>
</gene>
<name>A0ABV7FYU7_9PROT</name>
<accession>A0ABV7FYU7</accession>
<feature type="signal peptide" evidence="2">
    <location>
        <begin position="1"/>
        <end position="29"/>
    </location>
</feature>
<keyword evidence="4" id="KW-1185">Reference proteome</keyword>
<feature type="compositionally biased region" description="Polar residues" evidence="1">
    <location>
        <begin position="29"/>
        <end position="63"/>
    </location>
</feature>
<evidence type="ECO:0000313" key="4">
    <source>
        <dbReference type="Proteomes" id="UP001595593"/>
    </source>
</evidence>
<comment type="caution">
    <text evidence="3">The sequence shown here is derived from an EMBL/GenBank/DDBJ whole genome shotgun (WGS) entry which is preliminary data.</text>
</comment>
<dbReference type="RefSeq" id="WP_379593531.1">
    <property type="nucleotide sequence ID" value="NZ_JBHRTN010000004.1"/>
</dbReference>
<feature type="compositionally biased region" description="Polar residues" evidence="1">
    <location>
        <begin position="103"/>
        <end position="116"/>
    </location>
</feature>
<sequence length="163" mass="16362">MFRVHRSVLTRAAMLAAPLVLIPLGASQAQGTDRTTPVPQNQPQTETAPQGNGEQTLRNNSATRALDRAAGTNNSGAYPGQSDGTPGNPPGTAATRALDRAVGTNNSGAYPQNEGNATTPPASSGPTTSTPTTPGLGQQGTGHNSHGLGQNSGQGGAQTTTPR</sequence>
<reference evidence="4" key="1">
    <citation type="journal article" date="2019" name="Int. J. Syst. Evol. Microbiol.">
        <title>The Global Catalogue of Microorganisms (GCM) 10K type strain sequencing project: providing services to taxonomists for standard genome sequencing and annotation.</title>
        <authorList>
            <consortium name="The Broad Institute Genomics Platform"/>
            <consortium name="The Broad Institute Genome Sequencing Center for Infectious Disease"/>
            <person name="Wu L."/>
            <person name="Ma J."/>
        </authorList>
    </citation>
    <scope>NUCLEOTIDE SEQUENCE [LARGE SCALE GENOMIC DNA]</scope>
    <source>
        <strain evidence="4">KCTC 52094</strain>
    </source>
</reference>
<keyword evidence="2" id="KW-0732">Signal</keyword>
<feature type="chain" id="PRO_5045297516" evidence="2">
    <location>
        <begin position="30"/>
        <end position="163"/>
    </location>
</feature>
<evidence type="ECO:0000256" key="1">
    <source>
        <dbReference type="SAM" id="MobiDB-lite"/>
    </source>
</evidence>
<evidence type="ECO:0000313" key="3">
    <source>
        <dbReference type="EMBL" id="MFC3123985.1"/>
    </source>
</evidence>
<proteinExistence type="predicted"/>
<organism evidence="3 4">
    <name type="scientific">Teichococcus globiformis</name>
    <dbReference type="NCBI Taxonomy" id="2307229"/>
    <lineage>
        <taxon>Bacteria</taxon>
        <taxon>Pseudomonadati</taxon>
        <taxon>Pseudomonadota</taxon>
        <taxon>Alphaproteobacteria</taxon>
        <taxon>Acetobacterales</taxon>
        <taxon>Roseomonadaceae</taxon>
        <taxon>Roseomonas</taxon>
    </lineage>
</organism>
<dbReference type="Proteomes" id="UP001595593">
    <property type="component" value="Unassembled WGS sequence"/>
</dbReference>
<protein>
    <submittedName>
        <fullName evidence="3">Uncharacterized protein</fullName>
    </submittedName>
</protein>
<dbReference type="EMBL" id="JBHRTN010000004">
    <property type="protein sequence ID" value="MFC3123985.1"/>
    <property type="molecule type" value="Genomic_DNA"/>
</dbReference>
<evidence type="ECO:0000256" key="2">
    <source>
        <dbReference type="SAM" id="SignalP"/>
    </source>
</evidence>
<feature type="compositionally biased region" description="Low complexity" evidence="1">
    <location>
        <begin position="117"/>
        <end position="136"/>
    </location>
</feature>
<feature type="region of interest" description="Disordered" evidence="1">
    <location>
        <begin position="29"/>
        <end position="163"/>
    </location>
</feature>